<evidence type="ECO:0000313" key="7">
    <source>
        <dbReference type="EMBL" id="KAH7027260.1"/>
    </source>
</evidence>
<dbReference type="Proteomes" id="UP000756346">
    <property type="component" value="Unassembled WGS sequence"/>
</dbReference>
<dbReference type="SUPFAM" id="SSF103473">
    <property type="entry name" value="MFS general substrate transporter"/>
    <property type="match status" value="1"/>
</dbReference>
<evidence type="ECO:0000256" key="5">
    <source>
        <dbReference type="ARBA" id="ARBA00023136"/>
    </source>
</evidence>
<reference evidence="7" key="1">
    <citation type="journal article" date="2021" name="Nat. Commun.">
        <title>Genetic determinants of endophytism in the Arabidopsis root mycobiome.</title>
        <authorList>
            <person name="Mesny F."/>
            <person name="Miyauchi S."/>
            <person name="Thiergart T."/>
            <person name="Pickel B."/>
            <person name="Atanasova L."/>
            <person name="Karlsson M."/>
            <person name="Huettel B."/>
            <person name="Barry K.W."/>
            <person name="Haridas S."/>
            <person name="Chen C."/>
            <person name="Bauer D."/>
            <person name="Andreopoulos W."/>
            <person name="Pangilinan J."/>
            <person name="LaButti K."/>
            <person name="Riley R."/>
            <person name="Lipzen A."/>
            <person name="Clum A."/>
            <person name="Drula E."/>
            <person name="Henrissat B."/>
            <person name="Kohler A."/>
            <person name="Grigoriev I.V."/>
            <person name="Martin F.M."/>
            <person name="Hacquard S."/>
        </authorList>
    </citation>
    <scope>NUCLEOTIDE SEQUENCE</scope>
    <source>
        <strain evidence="7">MPI-CAGE-CH-0230</strain>
    </source>
</reference>
<protein>
    <submittedName>
        <fullName evidence="7">Major facilitator superfamily domain-containing protein</fullName>
    </submittedName>
</protein>
<evidence type="ECO:0000313" key="8">
    <source>
        <dbReference type="Proteomes" id="UP000756346"/>
    </source>
</evidence>
<gene>
    <name evidence="7" type="ORF">B0I36DRAFT_326767</name>
</gene>
<name>A0A9P8Y451_9PEZI</name>
<keyword evidence="8" id="KW-1185">Reference proteome</keyword>
<keyword evidence="3 6" id="KW-0812">Transmembrane</keyword>
<evidence type="ECO:0000256" key="3">
    <source>
        <dbReference type="ARBA" id="ARBA00022692"/>
    </source>
</evidence>
<evidence type="ECO:0000256" key="2">
    <source>
        <dbReference type="ARBA" id="ARBA00022448"/>
    </source>
</evidence>
<feature type="transmembrane region" description="Helical" evidence="6">
    <location>
        <begin position="153"/>
        <end position="171"/>
    </location>
</feature>
<dbReference type="EMBL" id="JAGTJQ010000007">
    <property type="protein sequence ID" value="KAH7027260.1"/>
    <property type="molecule type" value="Genomic_DNA"/>
</dbReference>
<keyword evidence="4 6" id="KW-1133">Transmembrane helix</keyword>
<dbReference type="RefSeq" id="XP_046010059.1">
    <property type="nucleotide sequence ID" value="XM_046154374.1"/>
</dbReference>
<evidence type="ECO:0000256" key="4">
    <source>
        <dbReference type="ARBA" id="ARBA00022989"/>
    </source>
</evidence>
<dbReference type="PANTHER" id="PTHR23501:SF199">
    <property type="entry name" value="MFS EFFLUX TRANSPORTER INPD-RELATED"/>
    <property type="match status" value="1"/>
</dbReference>
<keyword evidence="5 6" id="KW-0472">Membrane</keyword>
<dbReference type="FunFam" id="1.20.1250.20:FF:000196">
    <property type="entry name" value="MFS toxin efflux pump (AflT)"/>
    <property type="match status" value="1"/>
</dbReference>
<feature type="transmembrane region" description="Helical" evidence="6">
    <location>
        <begin position="192"/>
        <end position="213"/>
    </location>
</feature>
<dbReference type="GO" id="GO:0005886">
    <property type="term" value="C:plasma membrane"/>
    <property type="evidence" value="ECO:0007669"/>
    <property type="project" value="TreeGrafter"/>
</dbReference>
<feature type="transmembrane region" description="Helical" evidence="6">
    <location>
        <begin position="62"/>
        <end position="83"/>
    </location>
</feature>
<organism evidence="7 8">
    <name type="scientific">Microdochium trichocladiopsis</name>
    <dbReference type="NCBI Taxonomy" id="1682393"/>
    <lineage>
        <taxon>Eukaryota</taxon>
        <taxon>Fungi</taxon>
        <taxon>Dikarya</taxon>
        <taxon>Ascomycota</taxon>
        <taxon>Pezizomycotina</taxon>
        <taxon>Sordariomycetes</taxon>
        <taxon>Xylariomycetidae</taxon>
        <taxon>Xylariales</taxon>
        <taxon>Microdochiaceae</taxon>
        <taxon>Microdochium</taxon>
    </lineage>
</organism>
<proteinExistence type="predicted"/>
<evidence type="ECO:0000256" key="6">
    <source>
        <dbReference type="SAM" id="Phobius"/>
    </source>
</evidence>
<accession>A0A9P8Y451</accession>
<dbReference type="OrthoDB" id="4701619at2759"/>
<sequence>MPAIICLLLALQWGGVTYPWSDGRIIALFVLSGVLIAGFIVVQFRSGDNATVPIRIIRNRSVWASGVFAFSMGASFFTFIYYVPLWFQAVQGVSAVESGIRNLPMVLSNVLGSILAGALVTTFGYYAPFMIACTVLLSIGAGLMTTWTPGIGAGAWIGYQIIVGMGPGFGFQQPLMAVQTVLPMSDVATGTALVVFLQSLGGALFLAVGQTVFTNRLAEELVAHLPGVNPSVILMSGATNLQHILDPTQLVVAIEAYNTALTTTFYVAVGMAIATLIGSATIEWKSVKGKNVEMAMA</sequence>
<comment type="subcellular location">
    <subcellularLocation>
        <location evidence="1">Membrane</location>
        <topology evidence="1">Multi-pass membrane protein</topology>
    </subcellularLocation>
</comment>
<dbReference type="GO" id="GO:0022857">
    <property type="term" value="F:transmembrane transporter activity"/>
    <property type="evidence" value="ECO:0007669"/>
    <property type="project" value="TreeGrafter"/>
</dbReference>
<keyword evidence="2" id="KW-0813">Transport</keyword>
<comment type="caution">
    <text evidence="7">The sequence shown here is derived from an EMBL/GenBank/DDBJ whole genome shotgun (WGS) entry which is preliminary data.</text>
</comment>
<feature type="transmembrane region" description="Helical" evidence="6">
    <location>
        <begin position="24"/>
        <end position="42"/>
    </location>
</feature>
<dbReference type="PANTHER" id="PTHR23501">
    <property type="entry name" value="MAJOR FACILITATOR SUPERFAMILY"/>
    <property type="match status" value="1"/>
</dbReference>
<dbReference type="Gene3D" id="1.20.1250.20">
    <property type="entry name" value="MFS general substrate transporter like domains"/>
    <property type="match status" value="1"/>
</dbReference>
<dbReference type="GeneID" id="70183920"/>
<dbReference type="AlphaFoldDB" id="A0A9P8Y451"/>
<dbReference type="InterPro" id="IPR036259">
    <property type="entry name" value="MFS_trans_sf"/>
</dbReference>
<evidence type="ECO:0000256" key="1">
    <source>
        <dbReference type="ARBA" id="ARBA00004141"/>
    </source>
</evidence>
<feature type="transmembrane region" description="Helical" evidence="6">
    <location>
        <begin position="265"/>
        <end position="284"/>
    </location>
</feature>